<dbReference type="InterPro" id="IPR036909">
    <property type="entry name" value="Cyt_c-like_dom_sf"/>
</dbReference>
<evidence type="ECO:0000313" key="13">
    <source>
        <dbReference type="Proteomes" id="UP000039865"/>
    </source>
</evidence>
<comment type="subcellular location">
    <subcellularLocation>
        <location evidence="1">Mitochondrion intermembrane space</location>
    </subcellularLocation>
</comment>
<evidence type="ECO:0000256" key="10">
    <source>
        <dbReference type="RuleBase" id="RU004427"/>
    </source>
</evidence>
<keyword evidence="13" id="KW-1185">Reference proteome</keyword>
<evidence type="ECO:0000256" key="8">
    <source>
        <dbReference type="PROSITE-ProRule" id="PRU00433"/>
    </source>
</evidence>
<dbReference type="GO" id="GO:0020037">
    <property type="term" value="F:heme binding"/>
    <property type="evidence" value="ECO:0007669"/>
    <property type="project" value="InterPro"/>
</dbReference>
<dbReference type="PROSITE" id="PS51007">
    <property type="entry name" value="CYTC"/>
    <property type="match status" value="1"/>
</dbReference>
<name>A0A078ALX7_STYLE</name>
<keyword evidence="6 10" id="KW-0249">Electron transport</keyword>
<evidence type="ECO:0000256" key="3">
    <source>
        <dbReference type="ARBA" id="ARBA00022448"/>
    </source>
</evidence>
<evidence type="ECO:0000256" key="7">
    <source>
        <dbReference type="ARBA" id="ARBA00023004"/>
    </source>
</evidence>
<protein>
    <submittedName>
        <fullName evidence="12">Cytochrome c2</fullName>
    </submittedName>
</protein>
<dbReference type="AlphaFoldDB" id="A0A078ALX7"/>
<organism evidence="12 13">
    <name type="scientific">Stylonychia lemnae</name>
    <name type="common">Ciliate</name>
    <dbReference type="NCBI Taxonomy" id="5949"/>
    <lineage>
        <taxon>Eukaryota</taxon>
        <taxon>Sar</taxon>
        <taxon>Alveolata</taxon>
        <taxon>Ciliophora</taxon>
        <taxon>Intramacronucleata</taxon>
        <taxon>Spirotrichea</taxon>
        <taxon>Stichotrichia</taxon>
        <taxon>Sporadotrichida</taxon>
        <taxon>Oxytrichidae</taxon>
        <taxon>Stylonychinae</taxon>
        <taxon>Stylonychia</taxon>
    </lineage>
</organism>
<dbReference type="FunCoup" id="A0A078ALX7">
    <property type="interactions" value="180"/>
</dbReference>
<dbReference type="GO" id="GO:0009055">
    <property type="term" value="F:electron transfer activity"/>
    <property type="evidence" value="ECO:0007669"/>
    <property type="project" value="InterPro"/>
</dbReference>
<dbReference type="InterPro" id="IPR002327">
    <property type="entry name" value="Cyt_c_1A/1B"/>
</dbReference>
<dbReference type="Proteomes" id="UP000039865">
    <property type="component" value="Unassembled WGS sequence"/>
</dbReference>
<comment type="PTM">
    <text evidence="10">Binds 1 heme group per subunit.</text>
</comment>
<dbReference type="InParanoid" id="A0A078ALX7"/>
<evidence type="ECO:0000259" key="11">
    <source>
        <dbReference type="PROSITE" id="PS51007"/>
    </source>
</evidence>
<dbReference type="OrthoDB" id="6408568at2759"/>
<dbReference type="PRINTS" id="PR00604">
    <property type="entry name" value="CYTCHRMECIAB"/>
</dbReference>
<dbReference type="GO" id="GO:0005758">
    <property type="term" value="C:mitochondrial intermembrane space"/>
    <property type="evidence" value="ECO:0007669"/>
    <property type="project" value="UniProtKB-SubCell"/>
</dbReference>
<dbReference type="SUPFAM" id="SSF46626">
    <property type="entry name" value="Cytochrome c"/>
    <property type="match status" value="1"/>
</dbReference>
<evidence type="ECO:0000256" key="1">
    <source>
        <dbReference type="ARBA" id="ARBA00004569"/>
    </source>
</evidence>
<dbReference type="OMA" id="NKGVIWG"/>
<dbReference type="GO" id="GO:0046872">
    <property type="term" value="F:metal ion binding"/>
    <property type="evidence" value="ECO:0007669"/>
    <property type="project" value="UniProtKB-KW"/>
</dbReference>
<evidence type="ECO:0000256" key="4">
    <source>
        <dbReference type="ARBA" id="ARBA00022617"/>
    </source>
</evidence>
<keyword evidence="3 10" id="KW-0813">Transport</keyword>
<evidence type="ECO:0000256" key="9">
    <source>
        <dbReference type="RuleBase" id="RU004426"/>
    </source>
</evidence>
<feature type="domain" description="Cytochrome c" evidence="11">
    <location>
        <begin position="10"/>
        <end position="108"/>
    </location>
</feature>
<reference evidence="12 13" key="1">
    <citation type="submission" date="2014-06" db="EMBL/GenBank/DDBJ databases">
        <authorList>
            <person name="Swart Estienne"/>
        </authorList>
    </citation>
    <scope>NUCLEOTIDE SEQUENCE [LARGE SCALE GENOMIC DNA]</scope>
    <source>
        <strain evidence="12 13">130c</strain>
    </source>
</reference>
<keyword evidence="7 8" id="KW-0408">Iron</keyword>
<accession>A0A078ALX7</accession>
<evidence type="ECO:0000256" key="5">
    <source>
        <dbReference type="ARBA" id="ARBA00022723"/>
    </source>
</evidence>
<dbReference type="PANTHER" id="PTHR11961">
    <property type="entry name" value="CYTOCHROME C"/>
    <property type="match status" value="1"/>
</dbReference>
<evidence type="ECO:0000256" key="2">
    <source>
        <dbReference type="ARBA" id="ARBA00006488"/>
    </source>
</evidence>
<sequence>MPPKKKKATGDAAKGERVFKNLCAACHSLSAHSTGPALGGLPGNNIASGEGFNYSSALAAKATLKWTDGNLDKWLKAPAEFAPGNGMAFAGIASSKDRADIIAYLKGG</sequence>
<dbReference type="EMBL" id="CCKQ01010877">
    <property type="protein sequence ID" value="CDW82397.1"/>
    <property type="molecule type" value="Genomic_DNA"/>
</dbReference>
<dbReference type="Pfam" id="PF00034">
    <property type="entry name" value="Cytochrom_C"/>
    <property type="match status" value="1"/>
</dbReference>
<dbReference type="InterPro" id="IPR009056">
    <property type="entry name" value="Cyt_c-like_dom"/>
</dbReference>
<comment type="function">
    <text evidence="10">Electron carrier protein. The oxidized form of the cytochrome c heme group can accept an electron from the heme group of the cytochrome c1 subunit of cytochrome reductase. Cytochrome c then transfers this electron to the cytochrome oxidase complex, the final protein carrier in the mitochondrial electron-transport chain.</text>
</comment>
<comment type="similarity">
    <text evidence="2 9">Belongs to the cytochrome c family.</text>
</comment>
<keyword evidence="10" id="KW-0679">Respiratory chain</keyword>
<keyword evidence="4 8" id="KW-0349">Heme</keyword>
<dbReference type="Gene3D" id="1.10.760.10">
    <property type="entry name" value="Cytochrome c-like domain"/>
    <property type="match status" value="1"/>
</dbReference>
<evidence type="ECO:0000313" key="12">
    <source>
        <dbReference type="EMBL" id="CDW82397.1"/>
    </source>
</evidence>
<evidence type="ECO:0000256" key="6">
    <source>
        <dbReference type="ARBA" id="ARBA00022982"/>
    </source>
</evidence>
<keyword evidence="5 8" id="KW-0479">Metal-binding</keyword>
<proteinExistence type="inferred from homology"/>
<gene>
    <name evidence="12" type="primary">Contig4199.g4499</name>
    <name evidence="12" type="ORF">STYLEM_11429</name>
</gene>
<keyword evidence="10" id="KW-0496">Mitochondrion</keyword>